<gene>
    <name evidence="3" type="ORF">HNQ65_003751</name>
</gene>
<protein>
    <submittedName>
        <fullName evidence="3">Putative dehydrogenase</fullName>
    </submittedName>
</protein>
<feature type="domain" description="Gfo/Idh/MocA-like oxidoreductase N-terminal" evidence="1">
    <location>
        <begin position="33"/>
        <end position="169"/>
    </location>
</feature>
<dbReference type="InterPro" id="IPR050463">
    <property type="entry name" value="Gfo/Idh/MocA_oxidrdct_glycsds"/>
</dbReference>
<organism evidence="3 4">
    <name type="scientific">Prosthecobacter vanneervenii</name>
    <dbReference type="NCBI Taxonomy" id="48466"/>
    <lineage>
        <taxon>Bacteria</taxon>
        <taxon>Pseudomonadati</taxon>
        <taxon>Verrucomicrobiota</taxon>
        <taxon>Verrucomicrobiia</taxon>
        <taxon>Verrucomicrobiales</taxon>
        <taxon>Verrucomicrobiaceae</taxon>
        <taxon>Prosthecobacter</taxon>
    </lineage>
</organism>
<dbReference type="Gene3D" id="3.30.360.10">
    <property type="entry name" value="Dihydrodipicolinate Reductase, domain 2"/>
    <property type="match status" value="1"/>
</dbReference>
<proteinExistence type="predicted"/>
<dbReference type="Pfam" id="PF19051">
    <property type="entry name" value="GFO_IDH_MocA_C2"/>
    <property type="match status" value="1"/>
</dbReference>
<name>A0A7W8DLK6_9BACT</name>
<dbReference type="Gene3D" id="3.40.50.720">
    <property type="entry name" value="NAD(P)-binding Rossmann-like Domain"/>
    <property type="match status" value="1"/>
</dbReference>
<evidence type="ECO:0000259" key="1">
    <source>
        <dbReference type="Pfam" id="PF01408"/>
    </source>
</evidence>
<comment type="caution">
    <text evidence="3">The sequence shown here is derived from an EMBL/GenBank/DDBJ whole genome shotgun (WGS) entry which is preliminary data.</text>
</comment>
<dbReference type="PANTHER" id="PTHR43818">
    <property type="entry name" value="BCDNA.GH03377"/>
    <property type="match status" value="1"/>
</dbReference>
<dbReference type="InterPro" id="IPR000683">
    <property type="entry name" value="Gfo/Idh/MocA-like_OxRdtase_N"/>
</dbReference>
<dbReference type="AlphaFoldDB" id="A0A7W8DLK6"/>
<dbReference type="InterPro" id="IPR036291">
    <property type="entry name" value="NAD(P)-bd_dom_sf"/>
</dbReference>
<accession>A0A7W8DLK6</accession>
<evidence type="ECO:0000313" key="4">
    <source>
        <dbReference type="Proteomes" id="UP000590740"/>
    </source>
</evidence>
<dbReference type="GO" id="GO:0000166">
    <property type="term" value="F:nucleotide binding"/>
    <property type="evidence" value="ECO:0007669"/>
    <property type="project" value="InterPro"/>
</dbReference>
<dbReference type="PANTHER" id="PTHR43818:SF10">
    <property type="entry name" value="NADH-DEPENDENT DEHYDROGENASE-RELATED"/>
    <property type="match status" value="1"/>
</dbReference>
<keyword evidence="4" id="KW-1185">Reference proteome</keyword>
<evidence type="ECO:0000259" key="2">
    <source>
        <dbReference type="Pfam" id="PF19051"/>
    </source>
</evidence>
<evidence type="ECO:0000313" key="3">
    <source>
        <dbReference type="EMBL" id="MBB5034160.1"/>
    </source>
</evidence>
<dbReference type="SUPFAM" id="SSF55347">
    <property type="entry name" value="Glyceraldehyde-3-phosphate dehydrogenase-like, C-terminal domain"/>
    <property type="match status" value="1"/>
</dbReference>
<dbReference type="RefSeq" id="WP_184341686.1">
    <property type="nucleotide sequence ID" value="NZ_JACHIG010000008.1"/>
</dbReference>
<reference evidence="3 4" key="1">
    <citation type="submission" date="2020-08" db="EMBL/GenBank/DDBJ databases">
        <title>Genomic Encyclopedia of Type Strains, Phase IV (KMG-IV): sequencing the most valuable type-strain genomes for metagenomic binning, comparative biology and taxonomic classification.</title>
        <authorList>
            <person name="Goeker M."/>
        </authorList>
    </citation>
    <scope>NUCLEOTIDE SEQUENCE [LARGE SCALE GENOMIC DNA]</scope>
    <source>
        <strain evidence="3 4">DSM 12252</strain>
    </source>
</reference>
<dbReference type="Proteomes" id="UP000590740">
    <property type="component" value="Unassembled WGS sequence"/>
</dbReference>
<dbReference type="InterPro" id="IPR043906">
    <property type="entry name" value="Gfo/Idh/MocA_OxRdtase_bact_C"/>
</dbReference>
<feature type="domain" description="Gfo/Idh/MocA-like oxidoreductase bacterial type C-terminal" evidence="2">
    <location>
        <begin position="184"/>
        <end position="275"/>
    </location>
</feature>
<dbReference type="EMBL" id="JACHIG010000008">
    <property type="protein sequence ID" value="MBB5034160.1"/>
    <property type="molecule type" value="Genomic_DNA"/>
</dbReference>
<dbReference type="Pfam" id="PF01408">
    <property type="entry name" value="GFO_IDH_MocA"/>
    <property type="match status" value="1"/>
</dbReference>
<dbReference type="SUPFAM" id="SSF51735">
    <property type="entry name" value="NAD(P)-binding Rossmann-fold domains"/>
    <property type="match status" value="1"/>
</dbReference>
<sequence>MNRRHFLKQSFAASAAYVSAPAILSARSPNSMFQVASIGVGGMGAVTMMSVLQHSKVRLVGMCDVDARTLELARGGNATRRKELQDPDAAKRLEGAAVYRDYREMIAKMGDTVDAVTIGTPDHMHAAMAVTALRAKKHVYLQKPLTHHIHEARILGAEAAKAGVTTQMGTQGHSTIETLLAVDLIKSGAIGKVKEVICWENKKTNWWPKMTERKAQADPVPENLDWNLWLGVADEVPFLEGAYHPSMWRSWVDFGVGMMGDMGCHYFDVVSSCLGLMAPTRVRCLDEGSKGALYAQKRHLEFEFPGTPLTSGDKIKMTWTDGGYPFDARVIKPSVLTKDTPSGIFFIGENGSVFKPHTQRPWLVPEEKFTGFAYPKTRIANHYTDWVDACMKGEKAAADLPTYGCPLTEAVLLGVLAERNPGGWIDWDAAAGQVTNRPELNAQLVRKYREGWSVPGLG</sequence>